<dbReference type="InterPro" id="IPR004786">
    <property type="entry name" value="6-phosphgluc_deHydtase"/>
</dbReference>
<evidence type="ECO:0000256" key="1">
    <source>
        <dbReference type="ARBA" id="ARBA00006486"/>
    </source>
</evidence>
<evidence type="ECO:0000313" key="12">
    <source>
        <dbReference type="EMBL" id="MFC0309116.1"/>
    </source>
</evidence>
<protein>
    <recommendedName>
        <fullName evidence="9">Phosphogluconate dehydratase</fullName>
        <ecNumber evidence="9">4.2.1.12</ecNumber>
    </recommendedName>
</protein>
<keyword evidence="6" id="KW-0311">Gluconate utilization</keyword>
<dbReference type="PANTHER" id="PTHR43661:SF1">
    <property type="entry name" value="PHOSPHOGLUCONATE DEHYDRATASE"/>
    <property type="match status" value="1"/>
</dbReference>
<evidence type="ECO:0000313" key="13">
    <source>
        <dbReference type="Proteomes" id="UP001589767"/>
    </source>
</evidence>
<dbReference type="SUPFAM" id="SSF52016">
    <property type="entry name" value="LeuD/IlvD-like"/>
    <property type="match status" value="1"/>
</dbReference>
<evidence type="ECO:0000256" key="4">
    <source>
        <dbReference type="ARBA" id="ARBA00023004"/>
    </source>
</evidence>
<dbReference type="RefSeq" id="WP_382370259.1">
    <property type="nucleotide sequence ID" value="NZ_JBHLWB010000004.1"/>
</dbReference>
<organism evidence="12 13">
    <name type="scientific">Gallibacterium trehalosifermentans</name>
    <dbReference type="NCBI Taxonomy" id="516935"/>
    <lineage>
        <taxon>Bacteria</taxon>
        <taxon>Pseudomonadati</taxon>
        <taxon>Pseudomonadota</taxon>
        <taxon>Gammaproteobacteria</taxon>
        <taxon>Pasteurellales</taxon>
        <taxon>Pasteurellaceae</taxon>
        <taxon>Gallibacterium</taxon>
    </lineage>
</organism>
<feature type="domain" description="Dihydroxy-acid/6-phosphogluconate dehydratase C-terminal" evidence="11">
    <location>
        <begin position="403"/>
        <end position="593"/>
    </location>
</feature>
<evidence type="ECO:0000259" key="11">
    <source>
        <dbReference type="Pfam" id="PF24877"/>
    </source>
</evidence>
<evidence type="ECO:0000256" key="8">
    <source>
        <dbReference type="ARBA" id="ARBA00023277"/>
    </source>
</evidence>
<dbReference type="SUPFAM" id="SSF143975">
    <property type="entry name" value="IlvD/EDD N-terminal domain-like"/>
    <property type="match status" value="1"/>
</dbReference>
<keyword evidence="3" id="KW-0479">Metal-binding</keyword>
<accession>A0ABV6H0G0</accession>
<dbReference type="EMBL" id="JBHLWB010000004">
    <property type="protein sequence ID" value="MFC0309116.1"/>
    <property type="molecule type" value="Genomic_DNA"/>
</dbReference>
<dbReference type="NCBIfam" id="TIGR01196">
    <property type="entry name" value="edd"/>
    <property type="match status" value="1"/>
</dbReference>
<dbReference type="Gene3D" id="3.50.30.80">
    <property type="entry name" value="IlvD/EDD C-terminal domain-like"/>
    <property type="match status" value="1"/>
</dbReference>
<evidence type="ECO:0000259" key="10">
    <source>
        <dbReference type="Pfam" id="PF00920"/>
    </source>
</evidence>
<dbReference type="PROSITE" id="PS00886">
    <property type="entry name" value="ILVD_EDD_1"/>
    <property type="match status" value="1"/>
</dbReference>
<evidence type="ECO:0000256" key="7">
    <source>
        <dbReference type="ARBA" id="ARBA00023239"/>
    </source>
</evidence>
<dbReference type="PANTHER" id="PTHR43661">
    <property type="entry name" value="D-XYLONATE DEHYDRATASE"/>
    <property type="match status" value="1"/>
</dbReference>
<comment type="caution">
    <text evidence="12">The sequence shown here is derived from an EMBL/GenBank/DDBJ whole genome shotgun (WGS) entry which is preliminary data.</text>
</comment>
<keyword evidence="8" id="KW-0119">Carbohydrate metabolism</keyword>
<reference evidence="12 13" key="1">
    <citation type="submission" date="2024-09" db="EMBL/GenBank/DDBJ databases">
        <authorList>
            <person name="Sun Q."/>
            <person name="Mori K."/>
        </authorList>
    </citation>
    <scope>NUCLEOTIDE SEQUENCE [LARGE SCALE GENOMIC DNA]</scope>
    <source>
        <strain evidence="12 13">CCM 7539</strain>
    </source>
</reference>
<sequence>MNPIITQVTQRILQRSQATRQRYLQGIEQQLQRGKSRATLSCGNLAHTVATCCPAQKQTILDFTTINVGIISAYNDMLSAHAPYFDYPIQIKQTLAKLGHSAQVAAGVPAMCDGITQGQEGMDLSLFSRDLIAQATAVGLSHNTFDAVLLLGICDKIAPGQLMGALSFGHLPTAFVPTGPMTTGISNKEKVAIRQQYAAGKVGKEALQAMENAAYHSNGTCTFYGTANTNQLVFEAMGLMLPGSAFVPVNSPLRPLLTDLISQQMVKISGNSRDFRPLANVVDEKSLVNGLVALLASGGSTNHTMHMIAVARAAGFIINWHDFAELSTVVPLLAKVYPNGSADVNEFHQAGGVPLLLKRLAERDLLHLDATPIYGTMQDYFMMPTLVDGVLVYQQITETANPDVIAPQGKVFSAQGGLKVVEGNLGRGIIKISAVAAEHRKMTAPAIVFEDQDAVVAAYKQGELQQNAVIVVRNSGPAARGMPELHQLMPILGNLMEQGFQVALVTDGRLSGASGKVPSVIHLSPESSKGGPLAYLQTGDMVEIDAEQGILRCLHDLQDRTAVAVDLVADYQCSGRELFTLFRKNISSAEEGATILY</sequence>
<dbReference type="InterPro" id="IPR020558">
    <property type="entry name" value="DiOHA_6PGluconate_deHydtase_CS"/>
</dbReference>
<keyword evidence="4" id="KW-0408">Iron</keyword>
<evidence type="ECO:0000256" key="6">
    <source>
        <dbReference type="ARBA" id="ARBA00023064"/>
    </source>
</evidence>
<evidence type="ECO:0000256" key="5">
    <source>
        <dbReference type="ARBA" id="ARBA00023014"/>
    </source>
</evidence>
<dbReference type="InterPro" id="IPR037237">
    <property type="entry name" value="IlvD/EDD_N"/>
</dbReference>
<dbReference type="Proteomes" id="UP001589767">
    <property type="component" value="Unassembled WGS sequence"/>
</dbReference>
<feature type="domain" description="Dihydroxy-acid/6-phosphogluconate dehydratase N-terminal" evidence="10">
    <location>
        <begin position="67"/>
        <end position="376"/>
    </location>
</feature>
<proteinExistence type="inferred from homology"/>
<dbReference type="GO" id="GO:0004456">
    <property type="term" value="F:phosphogluconate dehydratase activity"/>
    <property type="evidence" value="ECO:0007669"/>
    <property type="project" value="UniProtKB-EC"/>
</dbReference>
<keyword evidence="13" id="KW-1185">Reference proteome</keyword>
<evidence type="ECO:0000256" key="2">
    <source>
        <dbReference type="ARBA" id="ARBA00022485"/>
    </source>
</evidence>
<dbReference type="PROSITE" id="PS00887">
    <property type="entry name" value="ILVD_EDD_2"/>
    <property type="match status" value="1"/>
</dbReference>
<evidence type="ECO:0000256" key="9">
    <source>
        <dbReference type="NCBIfam" id="TIGR01196"/>
    </source>
</evidence>
<dbReference type="Pfam" id="PF00920">
    <property type="entry name" value="ILVD_EDD_N"/>
    <property type="match status" value="1"/>
</dbReference>
<dbReference type="InterPro" id="IPR000581">
    <property type="entry name" value="ILV_EDD_N"/>
</dbReference>
<dbReference type="InterPro" id="IPR056740">
    <property type="entry name" value="ILV_EDD_C"/>
</dbReference>
<gene>
    <name evidence="12" type="primary">edd</name>
    <name evidence="12" type="ORF">ACFFHK_05270</name>
</gene>
<dbReference type="InterPro" id="IPR042096">
    <property type="entry name" value="Dihydro-acid_dehy_C"/>
</dbReference>
<comment type="similarity">
    <text evidence="1">Belongs to the IlvD/Edd family.</text>
</comment>
<keyword evidence="2" id="KW-0004">4Fe-4S</keyword>
<dbReference type="EC" id="4.2.1.12" evidence="9"/>
<keyword evidence="7 12" id="KW-0456">Lyase</keyword>
<name>A0ABV6H0G0_9PAST</name>
<evidence type="ECO:0000256" key="3">
    <source>
        <dbReference type="ARBA" id="ARBA00022723"/>
    </source>
</evidence>
<keyword evidence="5" id="KW-0411">Iron-sulfur</keyword>
<dbReference type="Pfam" id="PF24877">
    <property type="entry name" value="ILV_EDD_C"/>
    <property type="match status" value="1"/>
</dbReference>